<gene>
    <name evidence="3" type="ORF">Clacol_006252</name>
</gene>
<accession>A0AAV5ABL7</accession>
<organism evidence="3 4">
    <name type="scientific">Clathrus columnatus</name>
    <dbReference type="NCBI Taxonomy" id="1419009"/>
    <lineage>
        <taxon>Eukaryota</taxon>
        <taxon>Fungi</taxon>
        <taxon>Dikarya</taxon>
        <taxon>Basidiomycota</taxon>
        <taxon>Agaricomycotina</taxon>
        <taxon>Agaricomycetes</taxon>
        <taxon>Phallomycetidae</taxon>
        <taxon>Phallales</taxon>
        <taxon>Clathraceae</taxon>
        <taxon>Clathrus</taxon>
    </lineage>
</organism>
<feature type="region of interest" description="Disordered" evidence="1">
    <location>
        <begin position="60"/>
        <end position="104"/>
    </location>
</feature>
<feature type="compositionally biased region" description="Low complexity" evidence="1">
    <location>
        <begin position="60"/>
        <end position="102"/>
    </location>
</feature>
<feature type="transmembrane region" description="Helical" evidence="2">
    <location>
        <begin position="109"/>
        <end position="133"/>
    </location>
</feature>
<name>A0AAV5ABL7_9AGAM</name>
<evidence type="ECO:0000313" key="4">
    <source>
        <dbReference type="Proteomes" id="UP001050691"/>
    </source>
</evidence>
<keyword evidence="4" id="KW-1185">Reference proteome</keyword>
<dbReference type="Proteomes" id="UP001050691">
    <property type="component" value="Unassembled WGS sequence"/>
</dbReference>
<sequence>MSSTSDQTNSLDHFSLSSNFTDTSIPPNQQSARFPLWAQEHYIPIFNPVLAVASATNMPTTSATTSSSLSPPSAEPSHPLPEPTSSSSSMSQPSPTALSSSLKGTSSNAGAIAGGVIGAVLFISLIIIIILYYRRWRNEHRVAPSAEFMSLAGPRARYTRAPDGSSPPAFMERDGSDPVLEKAYYSAQAQMRLDSNHSSGFAWER</sequence>
<keyword evidence="2" id="KW-0472">Membrane</keyword>
<keyword evidence="2" id="KW-0812">Transmembrane</keyword>
<keyword evidence="2" id="KW-1133">Transmembrane helix</keyword>
<reference evidence="3" key="1">
    <citation type="submission" date="2021-10" db="EMBL/GenBank/DDBJ databases">
        <title>De novo Genome Assembly of Clathrus columnatus (Basidiomycota, Fungi) Using Illumina and Nanopore Sequence Data.</title>
        <authorList>
            <person name="Ogiso-Tanaka E."/>
            <person name="Itagaki H."/>
            <person name="Hosoya T."/>
            <person name="Hosaka K."/>
        </authorList>
    </citation>
    <scope>NUCLEOTIDE SEQUENCE</scope>
    <source>
        <strain evidence="3">MO-923</strain>
    </source>
</reference>
<evidence type="ECO:0000313" key="3">
    <source>
        <dbReference type="EMBL" id="GJJ12014.1"/>
    </source>
</evidence>
<proteinExistence type="predicted"/>
<dbReference type="AlphaFoldDB" id="A0AAV5ABL7"/>
<evidence type="ECO:0000256" key="1">
    <source>
        <dbReference type="SAM" id="MobiDB-lite"/>
    </source>
</evidence>
<dbReference type="EMBL" id="BPWL01000007">
    <property type="protein sequence ID" value="GJJ12014.1"/>
    <property type="molecule type" value="Genomic_DNA"/>
</dbReference>
<protein>
    <submittedName>
        <fullName evidence="3">Uncharacterized protein</fullName>
    </submittedName>
</protein>
<evidence type="ECO:0000256" key="2">
    <source>
        <dbReference type="SAM" id="Phobius"/>
    </source>
</evidence>
<comment type="caution">
    <text evidence="3">The sequence shown here is derived from an EMBL/GenBank/DDBJ whole genome shotgun (WGS) entry which is preliminary data.</text>
</comment>